<feature type="binding site" evidence="5">
    <location>
        <position position="120"/>
    </location>
    <ligand>
        <name>substrate</name>
    </ligand>
</feature>
<keyword evidence="3" id="KW-0560">Oxidoreductase</keyword>
<comment type="caution">
    <text evidence="9">The sequence shown here is derived from an EMBL/GenBank/DDBJ whole genome shotgun (WGS) entry which is preliminary data.</text>
</comment>
<proteinExistence type="inferred from homology"/>
<evidence type="ECO:0000256" key="4">
    <source>
        <dbReference type="PIRSR" id="PIRSR000097-1"/>
    </source>
</evidence>
<feature type="active site" description="Proton donor" evidence="4">
    <location>
        <position position="62"/>
    </location>
</feature>
<evidence type="ECO:0000313" key="10">
    <source>
        <dbReference type="Proteomes" id="UP000176101"/>
    </source>
</evidence>
<dbReference type="PANTHER" id="PTHR43827">
    <property type="entry name" value="2,5-DIKETO-D-GLUCONIC ACID REDUCTASE"/>
    <property type="match status" value="1"/>
</dbReference>
<dbReference type="STRING" id="1075402.AN216_23025"/>
<evidence type="ECO:0000313" key="9">
    <source>
        <dbReference type="EMBL" id="OEU95997.1"/>
    </source>
</evidence>
<feature type="region of interest" description="Disordered" evidence="7">
    <location>
        <begin position="1"/>
        <end position="22"/>
    </location>
</feature>
<dbReference type="PROSITE" id="PS00798">
    <property type="entry name" value="ALDOKETO_REDUCTASE_1"/>
    <property type="match status" value="1"/>
</dbReference>
<evidence type="ECO:0000256" key="2">
    <source>
        <dbReference type="ARBA" id="ARBA00022857"/>
    </source>
</evidence>
<dbReference type="PRINTS" id="PR00069">
    <property type="entry name" value="ALDKETRDTASE"/>
</dbReference>
<evidence type="ECO:0000259" key="8">
    <source>
        <dbReference type="Pfam" id="PF00248"/>
    </source>
</evidence>
<dbReference type="PIRSF" id="PIRSF000097">
    <property type="entry name" value="AKR"/>
    <property type="match status" value="1"/>
</dbReference>
<dbReference type="RefSeq" id="WP_070198610.1">
    <property type="nucleotide sequence ID" value="NZ_LJGU01000149.1"/>
</dbReference>
<keyword evidence="2" id="KW-0521">NADP</keyword>
<name>A0A1E7JWG8_9ACTN</name>
<dbReference type="InterPro" id="IPR020471">
    <property type="entry name" value="AKR"/>
</dbReference>
<feature type="domain" description="NADP-dependent oxidoreductase" evidence="8">
    <location>
        <begin position="36"/>
        <end position="271"/>
    </location>
</feature>
<evidence type="ECO:0000256" key="6">
    <source>
        <dbReference type="PIRSR" id="PIRSR000097-3"/>
    </source>
</evidence>
<evidence type="ECO:0000256" key="3">
    <source>
        <dbReference type="ARBA" id="ARBA00023002"/>
    </source>
</evidence>
<dbReference type="InterPro" id="IPR036812">
    <property type="entry name" value="NAD(P)_OxRdtase_dom_sf"/>
</dbReference>
<evidence type="ECO:0000256" key="1">
    <source>
        <dbReference type="ARBA" id="ARBA00007905"/>
    </source>
</evidence>
<dbReference type="PANTHER" id="PTHR43827:SF3">
    <property type="entry name" value="NADP-DEPENDENT OXIDOREDUCTASE DOMAIN-CONTAINING PROTEIN"/>
    <property type="match status" value="1"/>
</dbReference>
<evidence type="ECO:0000256" key="7">
    <source>
        <dbReference type="SAM" id="MobiDB-lite"/>
    </source>
</evidence>
<sequence length="285" mass="32272">MPPRPEASETPGSPFPSLPLSDGRTIPQLGLGIYKTPEEAVPALARRAVEIGYRHFDTASMYENEAGLGEGLRTCGLPREELFVTTKVWNTDHGYEETLAACARSLERLRTEYVDLYLIHWPAPGRGRYRETWRALEKLRDDGLVRSIGVSNFHAHHLAELRKSSERMPVVNQVECHPRLPQRDLIRFHDEHGIRTEAWAPLARGRLLQDESLGELARSLGRTPAQVVLRWHLQRGVVVIPKTVNPERLVENARILDFELADTEMAALARLETGERTGDDPDDRD</sequence>
<dbReference type="InterPro" id="IPR023210">
    <property type="entry name" value="NADP_OxRdtase_dom"/>
</dbReference>
<gene>
    <name evidence="9" type="ORF">AN216_23025</name>
</gene>
<dbReference type="InterPro" id="IPR018170">
    <property type="entry name" value="Aldo/ket_reductase_CS"/>
</dbReference>
<dbReference type="PATRIC" id="fig|1075402.3.peg.824"/>
<dbReference type="GO" id="GO:0016616">
    <property type="term" value="F:oxidoreductase activity, acting on the CH-OH group of donors, NAD or NADP as acceptor"/>
    <property type="evidence" value="ECO:0007669"/>
    <property type="project" value="UniProtKB-ARBA"/>
</dbReference>
<dbReference type="PROSITE" id="PS00062">
    <property type="entry name" value="ALDOKETO_REDUCTASE_2"/>
    <property type="match status" value="1"/>
</dbReference>
<protein>
    <submittedName>
        <fullName evidence="9">Oxidoreductase</fullName>
    </submittedName>
</protein>
<dbReference type="Pfam" id="PF00248">
    <property type="entry name" value="Aldo_ket_red"/>
    <property type="match status" value="1"/>
</dbReference>
<dbReference type="FunFam" id="3.20.20.100:FF:000015">
    <property type="entry name" value="Oxidoreductase, aldo/keto reductase family"/>
    <property type="match status" value="1"/>
</dbReference>
<dbReference type="Proteomes" id="UP000176101">
    <property type="component" value="Unassembled WGS sequence"/>
</dbReference>
<evidence type="ECO:0000256" key="5">
    <source>
        <dbReference type="PIRSR" id="PIRSR000097-2"/>
    </source>
</evidence>
<accession>A0A1E7JWG8</accession>
<dbReference type="OrthoDB" id="9804790at2"/>
<reference evidence="9 10" key="1">
    <citation type="journal article" date="2016" name="Front. Microbiol.">
        <title>Comparative Genomics Analysis of Streptomyces Species Reveals Their Adaptation to the Marine Environment and Their Diversity at the Genomic Level.</title>
        <authorList>
            <person name="Tian X."/>
            <person name="Zhang Z."/>
            <person name="Yang T."/>
            <person name="Chen M."/>
            <person name="Li J."/>
            <person name="Chen F."/>
            <person name="Yang J."/>
            <person name="Li W."/>
            <person name="Zhang B."/>
            <person name="Zhang Z."/>
            <person name="Wu J."/>
            <person name="Zhang C."/>
            <person name="Long L."/>
            <person name="Xiao J."/>
        </authorList>
    </citation>
    <scope>NUCLEOTIDE SEQUENCE [LARGE SCALE GENOMIC DNA]</scope>
    <source>
        <strain evidence="9 10">SCSIO 02100</strain>
    </source>
</reference>
<feature type="site" description="Lowers pKa of active site Tyr" evidence="6">
    <location>
        <position position="87"/>
    </location>
</feature>
<organism evidence="9 10">
    <name type="scientific">Streptomyces oceani</name>
    <dbReference type="NCBI Taxonomy" id="1075402"/>
    <lineage>
        <taxon>Bacteria</taxon>
        <taxon>Bacillati</taxon>
        <taxon>Actinomycetota</taxon>
        <taxon>Actinomycetes</taxon>
        <taxon>Kitasatosporales</taxon>
        <taxon>Streptomycetaceae</taxon>
        <taxon>Streptomyces</taxon>
    </lineage>
</organism>
<comment type="similarity">
    <text evidence="1">Belongs to the aldo/keto reductase family.</text>
</comment>
<dbReference type="SUPFAM" id="SSF51430">
    <property type="entry name" value="NAD(P)-linked oxidoreductase"/>
    <property type="match status" value="1"/>
</dbReference>
<keyword evidence="10" id="KW-1185">Reference proteome</keyword>
<dbReference type="Gene3D" id="3.20.20.100">
    <property type="entry name" value="NADP-dependent oxidoreductase domain"/>
    <property type="match status" value="1"/>
</dbReference>
<dbReference type="CDD" id="cd19071">
    <property type="entry name" value="AKR_AKR1-5-like"/>
    <property type="match status" value="1"/>
</dbReference>
<dbReference type="AlphaFoldDB" id="A0A1E7JWG8"/>
<dbReference type="EMBL" id="LJGU01000149">
    <property type="protein sequence ID" value="OEU95997.1"/>
    <property type="molecule type" value="Genomic_DNA"/>
</dbReference>